<reference evidence="2 3" key="1">
    <citation type="submission" date="2018-07" db="EMBL/GenBank/DDBJ databases">
        <title>The role of parmesan cheese in vectoring bovine microbiota.</title>
        <authorList>
            <person name="Lugli G.A."/>
            <person name="Milani C."/>
        </authorList>
    </citation>
    <scope>NUCLEOTIDE SEQUENCE [LARGE SCALE GENOMIC DNA]</scope>
    <source>
        <strain evidence="2 3">BMONG18</strain>
    </source>
</reference>
<dbReference type="SUPFAM" id="SSF53448">
    <property type="entry name" value="Nucleotide-diphospho-sugar transferases"/>
    <property type="match status" value="2"/>
</dbReference>
<dbReference type="PANTHER" id="PTHR43179:SF7">
    <property type="entry name" value="RHAMNOSYLTRANSFERASE WBBL"/>
    <property type="match status" value="1"/>
</dbReference>
<dbReference type="AlphaFoldDB" id="A0A423UDG2"/>
<evidence type="ECO:0000313" key="3">
    <source>
        <dbReference type="Proteomes" id="UP000285266"/>
    </source>
</evidence>
<dbReference type="Proteomes" id="UP000285266">
    <property type="component" value="Unassembled WGS sequence"/>
</dbReference>
<feature type="domain" description="Glycosyltransferase 2-like" evidence="1">
    <location>
        <begin position="238"/>
        <end position="417"/>
    </location>
</feature>
<dbReference type="GO" id="GO:0016740">
    <property type="term" value="F:transferase activity"/>
    <property type="evidence" value="ECO:0007669"/>
    <property type="project" value="UniProtKB-KW"/>
</dbReference>
<dbReference type="InterPro" id="IPR001173">
    <property type="entry name" value="Glyco_trans_2-like"/>
</dbReference>
<sequence length="507" mass="57429">MIVSVLAQSYEHFELILVNASGVCPQVDRVLSEFHDSRIHVVTCENKSISENTNVGIAAAQGDYLAFVDHDDTIEPDALYRYMLTVREDPETDLLYCDEDHLRDGEYEWPIFKPDFNADLLYAQNYITHMLMVSSYALSRVELSGPEVNGAQDYDLTLKCSEVARSIHNVPYMLYHWREHSNSTSAGIESKSYAITGGAVAVKNHFKRVGLNVEVEERSVACTYKTSPQLDVHPRVGIIIPTKDHVDLLSACVESVLAKTDYDNYDIICVENNSTSKETFSYYQDIQRLHKNVHVVTWPGTGFNYSAICNFGAAQSDADLLLFLNNDTEIINPDWLTSMVGLFERPEVGVVGAKLYNFDGLTQHAGIWVVPGGFDYMNLNFSKNGAGYMNLLQIPSDVAAVTGACQMVRRPLFEKIGGLDEELAVALNDVDLCLKADQQGYLVVFDPDANLYHHESSSRGHENRDVRTYKRFDQERYRFLDRWSGVERGRFMNINLNQYDGHFKIQW</sequence>
<dbReference type="InterPro" id="IPR029044">
    <property type="entry name" value="Nucleotide-diphossugar_trans"/>
</dbReference>
<feature type="domain" description="Glycosyltransferase 2-like" evidence="1">
    <location>
        <begin position="2"/>
        <end position="97"/>
    </location>
</feature>
<proteinExistence type="predicted"/>
<evidence type="ECO:0000313" key="2">
    <source>
        <dbReference type="EMBL" id="ROT86728.1"/>
    </source>
</evidence>
<keyword evidence="2" id="KW-0808">Transferase</keyword>
<evidence type="ECO:0000259" key="1">
    <source>
        <dbReference type="Pfam" id="PF00535"/>
    </source>
</evidence>
<comment type="caution">
    <text evidence="2">The sequence shown here is derived from an EMBL/GenBank/DDBJ whole genome shotgun (WGS) entry which is preliminary data.</text>
</comment>
<dbReference type="CDD" id="cd04186">
    <property type="entry name" value="GT_2_like_c"/>
    <property type="match status" value="1"/>
</dbReference>
<gene>
    <name evidence="2" type="ORF">BMONG18_1018</name>
</gene>
<dbReference type="PANTHER" id="PTHR43179">
    <property type="entry name" value="RHAMNOSYLTRANSFERASE WBBL"/>
    <property type="match status" value="1"/>
</dbReference>
<accession>A0A423UDG2</accession>
<dbReference type="Gene3D" id="3.90.550.10">
    <property type="entry name" value="Spore Coat Polysaccharide Biosynthesis Protein SpsA, Chain A"/>
    <property type="match status" value="2"/>
</dbReference>
<organism evidence="2 3">
    <name type="scientific">Bifidobacterium mongoliense</name>
    <dbReference type="NCBI Taxonomy" id="518643"/>
    <lineage>
        <taxon>Bacteria</taxon>
        <taxon>Bacillati</taxon>
        <taxon>Actinomycetota</taxon>
        <taxon>Actinomycetes</taxon>
        <taxon>Bifidobacteriales</taxon>
        <taxon>Bifidobacteriaceae</taxon>
        <taxon>Bifidobacterium</taxon>
    </lineage>
</organism>
<name>A0A423UDG2_9BIFI</name>
<dbReference type="EMBL" id="QRAJ01000005">
    <property type="protein sequence ID" value="ROT86728.1"/>
    <property type="molecule type" value="Genomic_DNA"/>
</dbReference>
<protein>
    <submittedName>
        <fullName evidence="2">Family 2 glycosyl transferase</fullName>
    </submittedName>
</protein>
<dbReference type="Pfam" id="PF00535">
    <property type="entry name" value="Glycos_transf_2"/>
    <property type="match status" value="2"/>
</dbReference>